<dbReference type="InterPro" id="IPR005888">
    <property type="entry name" value="dTDP_Gluc_deHydtase"/>
</dbReference>
<dbReference type="Proteomes" id="UP000637002">
    <property type="component" value="Unassembled WGS sequence"/>
</dbReference>
<comment type="catalytic activity">
    <reaction evidence="1 7">
        <text>dTDP-alpha-D-glucose = dTDP-4-dehydro-6-deoxy-alpha-D-glucose + H2O</text>
        <dbReference type="Rhea" id="RHEA:17221"/>
        <dbReference type="ChEBI" id="CHEBI:15377"/>
        <dbReference type="ChEBI" id="CHEBI:57477"/>
        <dbReference type="ChEBI" id="CHEBI:57649"/>
        <dbReference type="EC" id="4.2.1.46"/>
    </reaction>
</comment>
<dbReference type="InterPro" id="IPR016040">
    <property type="entry name" value="NAD(P)-bd_dom"/>
</dbReference>
<dbReference type="AlphaFoldDB" id="A0A916X8D2"/>
<evidence type="ECO:0000256" key="4">
    <source>
        <dbReference type="ARBA" id="ARBA00011990"/>
    </source>
</evidence>
<keyword evidence="10" id="KW-1185">Reference proteome</keyword>
<dbReference type="Gene3D" id="3.40.50.720">
    <property type="entry name" value="NAD(P)-binding Rossmann-like Domain"/>
    <property type="match status" value="1"/>
</dbReference>
<feature type="domain" description="NAD(P)-binding" evidence="8">
    <location>
        <begin position="6"/>
        <end position="325"/>
    </location>
</feature>
<accession>A0A916X8D2</accession>
<dbReference type="Gene3D" id="3.90.25.10">
    <property type="entry name" value="UDP-galactose 4-epimerase, domain 1"/>
    <property type="match status" value="1"/>
</dbReference>
<dbReference type="RefSeq" id="WP_188608156.1">
    <property type="nucleotide sequence ID" value="NZ_BMGG01000002.1"/>
</dbReference>
<dbReference type="PANTHER" id="PTHR43000">
    <property type="entry name" value="DTDP-D-GLUCOSE 4,6-DEHYDRATASE-RELATED"/>
    <property type="match status" value="1"/>
</dbReference>
<dbReference type="CDD" id="cd05246">
    <property type="entry name" value="dTDP_GD_SDR_e"/>
    <property type="match status" value="1"/>
</dbReference>
<evidence type="ECO:0000256" key="7">
    <source>
        <dbReference type="RuleBase" id="RU004473"/>
    </source>
</evidence>
<evidence type="ECO:0000256" key="2">
    <source>
        <dbReference type="ARBA" id="ARBA00001911"/>
    </source>
</evidence>
<dbReference type="InterPro" id="IPR036291">
    <property type="entry name" value="NAD(P)-bd_dom_sf"/>
</dbReference>
<comment type="caution">
    <text evidence="9">The sequence shown here is derived from an EMBL/GenBank/DDBJ whole genome shotgun (WGS) entry which is preliminary data.</text>
</comment>
<dbReference type="Pfam" id="PF16363">
    <property type="entry name" value="GDP_Man_Dehyd"/>
    <property type="match status" value="1"/>
</dbReference>
<dbReference type="NCBIfam" id="TIGR01181">
    <property type="entry name" value="dTDP_gluc_dehyt"/>
    <property type="match status" value="1"/>
</dbReference>
<dbReference type="EC" id="4.2.1.46" evidence="4 7"/>
<dbReference type="SUPFAM" id="SSF51735">
    <property type="entry name" value="NAD(P)-binding Rossmann-fold domains"/>
    <property type="match status" value="1"/>
</dbReference>
<evidence type="ECO:0000313" key="10">
    <source>
        <dbReference type="Proteomes" id="UP000637002"/>
    </source>
</evidence>
<sequence>MSKRFLVTGGAGFIGSAVVRRLLGATDHHVLVVDKLTYAGNLDSLKPVADEPRYGFLRADICDAVAMRAALERFQPDVVMHLAAESHVDRSIDGPAAFVETNVVGTFALLQASLDYWRTLTGAKRDDFRFHHVSTDEVYGTLGSDGLFHEEWPYQPNSPYSASKAASDHFVRAWHHTYGLPTVVTNCSNNYGPYHFPEKLIPLMILNGIEGKPLPVYGKGENVRDWLFVDDHAAALILVAERGRLGESYNIGGWNERRNIDVVTAICALLDELAPDRSNESRSRLITYVTDRPGHDLRYAIDAAKIERELGWRPAETFETGLRKTVRWYLDNRTWWERVRSGTYRGERLGIAV</sequence>
<comment type="cofactor">
    <cofactor evidence="2 7">
        <name>NAD(+)</name>
        <dbReference type="ChEBI" id="CHEBI:57540"/>
    </cofactor>
</comment>
<evidence type="ECO:0000313" key="9">
    <source>
        <dbReference type="EMBL" id="GGC53950.1"/>
    </source>
</evidence>
<evidence type="ECO:0000256" key="1">
    <source>
        <dbReference type="ARBA" id="ARBA00001539"/>
    </source>
</evidence>
<reference evidence="9" key="1">
    <citation type="journal article" date="2014" name="Int. J. Syst. Evol. Microbiol.">
        <title>Complete genome sequence of Corynebacterium casei LMG S-19264T (=DSM 44701T), isolated from a smear-ripened cheese.</title>
        <authorList>
            <consortium name="US DOE Joint Genome Institute (JGI-PGF)"/>
            <person name="Walter F."/>
            <person name="Albersmeier A."/>
            <person name="Kalinowski J."/>
            <person name="Ruckert C."/>
        </authorList>
    </citation>
    <scope>NUCLEOTIDE SEQUENCE</scope>
    <source>
        <strain evidence="9">CGMCC 1.12919</strain>
    </source>
</reference>
<protein>
    <recommendedName>
        <fullName evidence="4 7">dTDP-glucose 4,6-dehydratase</fullName>
        <ecNumber evidence="4 7">4.2.1.46</ecNumber>
    </recommendedName>
</protein>
<evidence type="ECO:0000256" key="6">
    <source>
        <dbReference type="ARBA" id="ARBA00023239"/>
    </source>
</evidence>
<keyword evidence="6 7" id="KW-0456">Lyase</keyword>
<evidence type="ECO:0000256" key="3">
    <source>
        <dbReference type="ARBA" id="ARBA00008178"/>
    </source>
</evidence>
<dbReference type="EMBL" id="BMGG01000002">
    <property type="protein sequence ID" value="GGC53950.1"/>
    <property type="molecule type" value="Genomic_DNA"/>
</dbReference>
<dbReference type="GO" id="GO:0009225">
    <property type="term" value="P:nucleotide-sugar metabolic process"/>
    <property type="evidence" value="ECO:0007669"/>
    <property type="project" value="InterPro"/>
</dbReference>
<dbReference type="GO" id="GO:0008460">
    <property type="term" value="F:dTDP-glucose 4,6-dehydratase activity"/>
    <property type="evidence" value="ECO:0007669"/>
    <property type="project" value="UniProtKB-EC"/>
</dbReference>
<comment type="similarity">
    <text evidence="3 7">Belongs to the NAD(P)-dependent epimerase/dehydratase family. dTDP-glucose dehydratase subfamily.</text>
</comment>
<gene>
    <name evidence="9" type="primary">rffG</name>
    <name evidence="9" type="ORF">GCM10010994_11140</name>
</gene>
<evidence type="ECO:0000256" key="5">
    <source>
        <dbReference type="ARBA" id="ARBA00023027"/>
    </source>
</evidence>
<name>A0A916X8D2_9HYPH</name>
<organism evidence="9 10">
    <name type="scientific">Chelatococcus reniformis</name>
    <dbReference type="NCBI Taxonomy" id="1494448"/>
    <lineage>
        <taxon>Bacteria</taxon>
        <taxon>Pseudomonadati</taxon>
        <taxon>Pseudomonadota</taxon>
        <taxon>Alphaproteobacteria</taxon>
        <taxon>Hyphomicrobiales</taxon>
        <taxon>Chelatococcaceae</taxon>
        <taxon>Chelatococcus</taxon>
    </lineage>
</organism>
<reference evidence="9" key="2">
    <citation type="submission" date="2020-09" db="EMBL/GenBank/DDBJ databases">
        <authorList>
            <person name="Sun Q."/>
            <person name="Zhou Y."/>
        </authorList>
    </citation>
    <scope>NUCLEOTIDE SEQUENCE</scope>
    <source>
        <strain evidence="9">CGMCC 1.12919</strain>
    </source>
</reference>
<proteinExistence type="inferred from homology"/>
<keyword evidence="5" id="KW-0520">NAD</keyword>
<evidence type="ECO:0000259" key="8">
    <source>
        <dbReference type="Pfam" id="PF16363"/>
    </source>
</evidence>